<name>A0A3B0U5K9_9ZZZZ</name>
<reference evidence="1" key="1">
    <citation type="submission" date="2018-06" db="EMBL/GenBank/DDBJ databases">
        <authorList>
            <person name="Zhirakovskaya E."/>
        </authorList>
    </citation>
    <scope>NUCLEOTIDE SEQUENCE</scope>
</reference>
<evidence type="ECO:0000313" key="1">
    <source>
        <dbReference type="EMBL" id="VAW16094.1"/>
    </source>
</evidence>
<organism evidence="1">
    <name type="scientific">hydrothermal vent metagenome</name>
    <dbReference type="NCBI Taxonomy" id="652676"/>
    <lineage>
        <taxon>unclassified sequences</taxon>
        <taxon>metagenomes</taxon>
        <taxon>ecological metagenomes</taxon>
    </lineage>
</organism>
<gene>
    <name evidence="1" type="ORF">MNBD_BACTEROID03-1280</name>
</gene>
<accession>A0A3B0U5K9</accession>
<dbReference type="AlphaFoldDB" id="A0A3B0U5K9"/>
<sequence length="131" mass="15160">MVISEFRDIQGPFGVRQADYKLLMDYTLYLTYYFKVFKKSELYLEAGVAFMNRNSDFSVKMTDYDTDGNILAEGFTIANYNYSANKVIIGWKKNKVKIYAGIYTTQLTKYFDVTTRFNAPFVGCSFDIGKL</sequence>
<protein>
    <submittedName>
        <fullName evidence="1">Uncharacterized protein</fullName>
    </submittedName>
</protein>
<dbReference type="EMBL" id="UOEL01000129">
    <property type="protein sequence ID" value="VAW16094.1"/>
    <property type="molecule type" value="Genomic_DNA"/>
</dbReference>
<proteinExistence type="predicted"/>